<dbReference type="GO" id="GO:0005886">
    <property type="term" value="C:plasma membrane"/>
    <property type="evidence" value="ECO:0007669"/>
    <property type="project" value="TreeGrafter"/>
</dbReference>
<dbReference type="SUPFAM" id="SSF82693">
    <property type="entry name" value="Multidrug efflux transporter AcrB pore domain, PN1, PN2, PC1 and PC2 subdomains"/>
    <property type="match status" value="3"/>
</dbReference>
<dbReference type="Proteomes" id="UP000294697">
    <property type="component" value="Unassembled WGS sequence"/>
</dbReference>
<comment type="caution">
    <text evidence="2">The sequence shown here is derived from an EMBL/GenBank/DDBJ whole genome shotgun (WGS) entry which is preliminary data.</text>
</comment>
<feature type="transmembrane region" description="Helical" evidence="1">
    <location>
        <begin position="873"/>
        <end position="893"/>
    </location>
</feature>
<evidence type="ECO:0000256" key="1">
    <source>
        <dbReference type="SAM" id="Phobius"/>
    </source>
</evidence>
<sequence>MKLSDFSIKRSVTTAMIILMVLLIGSVALSRLSLDLFPDITFPGAAIITTYEGVGSEEIENLITKQIESSVATVEGVEGITSTSSMGSSTVVVEFNWGRDMDFAVQDLREQVDLISSMSLPENADSPMIFKFDPSMIPIMNYGVSVQGLEIDELKEEVDDELIPRLERISGVAQVNMQGGLTREIIVSLKRDRLNHYNLDFDTITNIVRAENVNVSAGDVLQGDKEFLVRTVGKFSNLDEIRNINVPVGNGQIKLSDVAEVRDGFADLTTLSRTNGERSLSLSIQKQTDANTVEVASAVREEIDQIRNDYPNYSFSIAMDQSEFIENSIASVSQNAVLGGLLAVIILFLFLRNIRSTIIIATAMPISIIGTFILMYFAGVNLNVISLGGLALGVGMLVDNGVVVLENIYRYRSMGEGKIEAAREGASEVGMAIAASTVTTVVVFLPIVFVEGMAGQLFKDLALTVAFSLIASLMVALTLIPMLASKILKVKPKELDKNNKEGRIKRIYRGALSRALKHRWVFVLLLVILLVGSFALAPQLGFEFMPSTDRGAFSVSYELPVGTALSRSNEVSTEIESALMNIEEVKTIIATVGSGSQRMSTSTSSHLGNISVDLVDLAERDRSTAEVMEEIRQSINIPDVDLSVEEQQGMSGGGAPVNVKLLGDDLDILERESAKAVAAIEDIEGLREIEDSFSEGQPEYQIKVNRSIASRFGLNVSQIANTVRTAINGSTATRYEVAGDEYDIRVRLEEDQIEQMSQVPELNIQTAAGQMIPLSRIASLEITEGPVEILRKDQERHSEITADIHGVDLATVMDQIQSRLSEVELPDGYRFSYEGEFADMQESFSSLGMAFGLAIILIYMVMASQFESLVHPFTIMFTIPLAVIGVIFGMYLTNSIVSVASILGLITLAGIVVNNAIVMVDYINQLRRKGTEKIEAIITAGTVRLRPIMMTALTTILGLLPIAMGIGEGSESTQPMGIVIVSGLTFATFLTLFVIPIFYSLVTDLRVIIVSKVKGISKEEASKLI</sequence>
<keyword evidence="1" id="KW-0812">Transmembrane</keyword>
<dbReference type="PANTHER" id="PTHR32063:SF0">
    <property type="entry name" value="SWARMING MOTILITY PROTEIN SWRC"/>
    <property type="match status" value="1"/>
</dbReference>
<dbReference type="SUPFAM" id="SSF82866">
    <property type="entry name" value="Multidrug efflux transporter AcrB transmembrane domain"/>
    <property type="match status" value="2"/>
</dbReference>
<dbReference type="AlphaFoldDB" id="A0A4R7Z6T6"/>
<evidence type="ECO:0000313" key="2">
    <source>
        <dbReference type="EMBL" id="TDW07207.1"/>
    </source>
</evidence>
<dbReference type="RefSeq" id="WP_111572131.1">
    <property type="nucleotide sequence ID" value="NZ_QLME01000009.1"/>
</dbReference>
<dbReference type="InterPro" id="IPR001036">
    <property type="entry name" value="Acrflvin-R"/>
</dbReference>
<dbReference type="EMBL" id="SODA01000002">
    <property type="protein sequence ID" value="TDW07207.1"/>
    <property type="molecule type" value="Genomic_DNA"/>
</dbReference>
<dbReference type="Gene3D" id="3.30.70.1320">
    <property type="entry name" value="Multidrug efflux transporter AcrB pore domain like"/>
    <property type="match status" value="1"/>
</dbReference>
<dbReference type="SUPFAM" id="SSF82714">
    <property type="entry name" value="Multidrug efflux transporter AcrB TolC docking domain, DN and DC subdomains"/>
    <property type="match status" value="2"/>
</dbReference>
<dbReference type="PANTHER" id="PTHR32063">
    <property type="match status" value="1"/>
</dbReference>
<reference evidence="2 3" key="1">
    <citation type="submission" date="2019-03" db="EMBL/GenBank/DDBJ databases">
        <title>Subsurface microbial communities from deep shales in Ohio and West Virginia, USA.</title>
        <authorList>
            <person name="Wrighton K."/>
        </authorList>
    </citation>
    <scope>NUCLEOTIDE SEQUENCE [LARGE SCALE GENOMIC DNA]</scope>
    <source>
        <strain evidence="2 3">MSL9.2</strain>
    </source>
</reference>
<feature type="transmembrane region" description="Helical" evidence="1">
    <location>
        <begin position="429"/>
        <end position="449"/>
    </location>
</feature>
<dbReference type="Gene3D" id="1.20.1640.10">
    <property type="entry name" value="Multidrug efflux transporter AcrB transmembrane domain"/>
    <property type="match status" value="2"/>
</dbReference>
<dbReference type="GO" id="GO:0042910">
    <property type="term" value="F:xenobiotic transmembrane transporter activity"/>
    <property type="evidence" value="ECO:0007669"/>
    <property type="project" value="TreeGrafter"/>
</dbReference>
<dbReference type="Pfam" id="PF00873">
    <property type="entry name" value="ACR_tran"/>
    <property type="match status" value="1"/>
</dbReference>
<dbReference type="PRINTS" id="PR00702">
    <property type="entry name" value="ACRIFLAVINRP"/>
</dbReference>
<feature type="transmembrane region" description="Helical" evidence="1">
    <location>
        <begin position="899"/>
        <end position="924"/>
    </location>
</feature>
<keyword evidence="1" id="KW-1133">Transmembrane helix</keyword>
<feature type="transmembrane region" description="Helical" evidence="1">
    <location>
        <begin position="945"/>
        <end position="966"/>
    </location>
</feature>
<dbReference type="OrthoDB" id="9757876at2"/>
<feature type="transmembrane region" description="Helical" evidence="1">
    <location>
        <begin position="978"/>
        <end position="1002"/>
    </location>
</feature>
<name>A0A4R7Z6T6_9FIRM</name>
<protein>
    <submittedName>
        <fullName evidence="2">HAE1 family hydrophobic/amphiphilic exporter-1</fullName>
    </submittedName>
</protein>
<dbReference type="Gene3D" id="3.30.70.1440">
    <property type="entry name" value="Multidrug efflux transporter AcrB pore domain"/>
    <property type="match status" value="1"/>
</dbReference>
<dbReference type="Gene3D" id="3.30.70.1430">
    <property type="entry name" value="Multidrug efflux transporter AcrB pore domain"/>
    <property type="match status" value="2"/>
</dbReference>
<dbReference type="Gene3D" id="3.30.2090.10">
    <property type="entry name" value="Multidrug efflux transporter AcrB TolC docking domain, DN and DC subdomains"/>
    <property type="match status" value="2"/>
</dbReference>
<accession>A0A4R7Z6T6</accession>
<feature type="transmembrane region" description="Helical" evidence="1">
    <location>
        <begin position="384"/>
        <end position="408"/>
    </location>
</feature>
<feature type="transmembrane region" description="Helical" evidence="1">
    <location>
        <begin position="461"/>
        <end position="484"/>
    </location>
</feature>
<feature type="transmembrane region" description="Helical" evidence="1">
    <location>
        <begin position="844"/>
        <end position="861"/>
    </location>
</feature>
<proteinExistence type="predicted"/>
<feature type="transmembrane region" description="Helical" evidence="1">
    <location>
        <begin position="12"/>
        <end position="34"/>
    </location>
</feature>
<feature type="transmembrane region" description="Helical" evidence="1">
    <location>
        <begin position="520"/>
        <end position="540"/>
    </location>
</feature>
<organism evidence="2 3">
    <name type="scientific">Halanaerobium saccharolyticum</name>
    <dbReference type="NCBI Taxonomy" id="43595"/>
    <lineage>
        <taxon>Bacteria</taxon>
        <taxon>Bacillati</taxon>
        <taxon>Bacillota</taxon>
        <taxon>Clostridia</taxon>
        <taxon>Halanaerobiales</taxon>
        <taxon>Halanaerobiaceae</taxon>
        <taxon>Halanaerobium</taxon>
    </lineage>
</organism>
<gene>
    <name evidence="2" type="ORF">C8C77_1026</name>
</gene>
<dbReference type="InterPro" id="IPR027463">
    <property type="entry name" value="AcrB_DN_DC_subdom"/>
</dbReference>
<keyword evidence="1" id="KW-0472">Membrane</keyword>
<evidence type="ECO:0000313" key="3">
    <source>
        <dbReference type="Proteomes" id="UP000294697"/>
    </source>
</evidence>
<feature type="transmembrane region" description="Helical" evidence="1">
    <location>
        <begin position="332"/>
        <end position="351"/>
    </location>
</feature>
<feature type="transmembrane region" description="Helical" evidence="1">
    <location>
        <begin position="358"/>
        <end position="378"/>
    </location>
</feature>